<dbReference type="Pfam" id="PF00580">
    <property type="entry name" value="UvrD-helicase"/>
    <property type="match status" value="1"/>
</dbReference>
<comment type="catalytic activity">
    <reaction evidence="8">
        <text>Couples ATP hydrolysis with the unwinding of duplex DNA by translocating in the 3'-5' direction.</text>
        <dbReference type="EC" id="5.6.2.4"/>
    </reaction>
</comment>
<evidence type="ECO:0000256" key="1">
    <source>
        <dbReference type="ARBA" id="ARBA00009922"/>
    </source>
</evidence>
<dbReference type="GO" id="GO:0043138">
    <property type="term" value="F:3'-5' DNA helicase activity"/>
    <property type="evidence" value="ECO:0007669"/>
    <property type="project" value="UniProtKB-EC"/>
</dbReference>
<dbReference type="InterPro" id="IPR027417">
    <property type="entry name" value="P-loop_NTPase"/>
</dbReference>
<keyword evidence="2 11" id="KW-0547">Nucleotide-binding</keyword>
<dbReference type="Proteomes" id="UP000182624">
    <property type="component" value="Unassembled WGS sequence"/>
</dbReference>
<gene>
    <name evidence="15" type="ORF">SAMN04487928_109106</name>
</gene>
<feature type="binding site" evidence="11">
    <location>
        <begin position="26"/>
        <end position="33"/>
    </location>
    <ligand>
        <name>ATP</name>
        <dbReference type="ChEBI" id="CHEBI:30616"/>
    </ligand>
</feature>
<dbReference type="PANTHER" id="PTHR11070">
    <property type="entry name" value="UVRD / RECB / PCRA DNA HELICASE FAMILY MEMBER"/>
    <property type="match status" value="1"/>
</dbReference>
<dbReference type="Pfam" id="PF21196">
    <property type="entry name" value="PcrA_UvrD_tudor"/>
    <property type="match status" value="1"/>
</dbReference>
<name>A0A1I5TM06_9FIRM</name>
<evidence type="ECO:0000256" key="11">
    <source>
        <dbReference type="PROSITE-ProRule" id="PRU00560"/>
    </source>
</evidence>
<dbReference type="Pfam" id="PF13361">
    <property type="entry name" value="UvrD_C"/>
    <property type="match status" value="1"/>
</dbReference>
<reference evidence="16" key="1">
    <citation type="submission" date="2016-10" db="EMBL/GenBank/DDBJ databases">
        <authorList>
            <person name="Varghese N."/>
            <person name="Submissions S."/>
        </authorList>
    </citation>
    <scope>NUCLEOTIDE SEQUENCE [LARGE SCALE GENOMIC DNA]</scope>
    <source>
        <strain evidence="16">P18</strain>
    </source>
</reference>
<evidence type="ECO:0000259" key="13">
    <source>
        <dbReference type="PROSITE" id="PS51198"/>
    </source>
</evidence>
<evidence type="ECO:0000256" key="4">
    <source>
        <dbReference type="ARBA" id="ARBA00022806"/>
    </source>
</evidence>
<accession>A0A1I5TM06</accession>
<feature type="domain" description="UvrD-like helicase ATP-binding" evidence="13">
    <location>
        <begin position="5"/>
        <end position="285"/>
    </location>
</feature>
<dbReference type="Gene3D" id="3.40.50.300">
    <property type="entry name" value="P-loop containing nucleotide triphosphate hydrolases"/>
    <property type="match status" value="2"/>
</dbReference>
<sequence>MGIYDTLNAQQKKAVLQTDGPVLILAGAGSGKTRVLTHRVAYLIDECNVNPWNIMAITFTNKAAGEMRERVDKIVGFGAESIWVSTFHSSCVRILRRYADRLGYGNNFTIYDTDDSKSLMKDICKKYQLETTTLKLRGIMGSISKCKDNLVTTNEYALNTQNDFNKVRISKAYTEYQNALKKNNAMDFDDLIFNTVELFKKNPDVLEYYQDRFRYIMVDEYQDTNNAQFEFIRLLADKYRNLCVVGDDDQSIYRFRGANIRNILDFEKVYPDATVIKLEQNYRSTQQILDAANAVIGNNYGRKEKALWTEEKDGEKVHLRQFDTAYDEAEFIASDIGKLKRSGKLSYSDTAVLYRTNAQSRLIEERFVHEGIPYDIVGGTNFYSRREIKDLLAYLKTIDNGRDDIAVKRIINVPKRGIGATTLEYVQNYADERQISFFDALCEADQIMAVSRSASKLKDFVTMIRAFRTKQKSYSLEELLKDVIDITGYMDFLKTLDDDDDSGDNDRAANVDELISKIAAYEESDEVEEPTLSGFLEEVALVADIDRIGEDNEKVLLMTLHSAKGLEFEHVYLAGMEENVFPSYMTLQTEDSDPEGIEEERRLAYVGITRAKRNLTLTAAKRRMVRGETWFNQLSRFVKEIPGEYLDREKPEFDKPAFLFDDGDSIDEYEGVEDTYGTSGRYSDEDDSYRSSGRYGNGDSYGKSGGYSGIGVKSSYQNKNFGSDNGASQLSNSYKIKAKPAPKKPRAVPQSKPYIATAAKTHVKGSLAGISKGMPMKTAKPEYETGDRVSHIKYGIGTVTSLEEGPRDYKVTVNFDDCGQKIMYAAFAKLKKM</sequence>
<dbReference type="GO" id="GO:0000725">
    <property type="term" value="P:recombinational repair"/>
    <property type="evidence" value="ECO:0007669"/>
    <property type="project" value="TreeGrafter"/>
</dbReference>
<dbReference type="PROSITE" id="PS51198">
    <property type="entry name" value="UVRD_HELICASE_ATP_BIND"/>
    <property type="match status" value="1"/>
</dbReference>
<dbReference type="PROSITE" id="PS51217">
    <property type="entry name" value="UVRD_HELICASE_CTER"/>
    <property type="match status" value="1"/>
</dbReference>
<dbReference type="GO" id="GO:0003677">
    <property type="term" value="F:DNA binding"/>
    <property type="evidence" value="ECO:0007669"/>
    <property type="project" value="UniProtKB-KW"/>
</dbReference>
<dbReference type="AlphaFoldDB" id="A0A1I5TM06"/>
<dbReference type="EMBL" id="FOXO01000009">
    <property type="protein sequence ID" value="SFP84124.1"/>
    <property type="molecule type" value="Genomic_DNA"/>
</dbReference>
<keyword evidence="4 11" id="KW-0347">Helicase</keyword>
<feature type="domain" description="UvrD-like helicase C-terminal" evidence="14">
    <location>
        <begin position="286"/>
        <end position="565"/>
    </location>
</feature>
<evidence type="ECO:0000259" key="14">
    <source>
        <dbReference type="PROSITE" id="PS51217"/>
    </source>
</evidence>
<comment type="similarity">
    <text evidence="1">Belongs to the helicase family. UvrD subfamily.</text>
</comment>
<proteinExistence type="inferred from homology"/>
<dbReference type="CDD" id="cd17932">
    <property type="entry name" value="DEXQc_UvrD"/>
    <property type="match status" value="1"/>
</dbReference>
<feature type="compositionally biased region" description="Low complexity" evidence="12">
    <location>
        <begin position="690"/>
        <end position="700"/>
    </location>
</feature>
<evidence type="ECO:0000256" key="2">
    <source>
        <dbReference type="ARBA" id="ARBA00022741"/>
    </source>
</evidence>
<dbReference type="SUPFAM" id="SSF52540">
    <property type="entry name" value="P-loop containing nucleoside triphosphate hydrolases"/>
    <property type="match status" value="1"/>
</dbReference>
<dbReference type="RefSeq" id="WP_074886728.1">
    <property type="nucleotide sequence ID" value="NZ_FOXO01000009.1"/>
</dbReference>
<evidence type="ECO:0000256" key="8">
    <source>
        <dbReference type="ARBA" id="ARBA00034617"/>
    </source>
</evidence>
<organism evidence="15 16">
    <name type="scientific">Butyrivibrio proteoclasticus</name>
    <dbReference type="NCBI Taxonomy" id="43305"/>
    <lineage>
        <taxon>Bacteria</taxon>
        <taxon>Bacillati</taxon>
        <taxon>Bacillota</taxon>
        <taxon>Clostridia</taxon>
        <taxon>Lachnospirales</taxon>
        <taxon>Lachnospiraceae</taxon>
        <taxon>Butyrivibrio</taxon>
    </lineage>
</organism>
<evidence type="ECO:0000256" key="6">
    <source>
        <dbReference type="ARBA" id="ARBA00023125"/>
    </source>
</evidence>
<keyword evidence="6" id="KW-0238">DNA-binding</keyword>
<dbReference type="InterPro" id="IPR013986">
    <property type="entry name" value="DExx_box_DNA_helicase_dom_sf"/>
</dbReference>
<evidence type="ECO:0000256" key="9">
    <source>
        <dbReference type="ARBA" id="ARBA00034808"/>
    </source>
</evidence>
<dbReference type="FunFam" id="1.10.486.10:FF:000003">
    <property type="entry name" value="ATP-dependent DNA helicase"/>
    <property type="match status" value="1"/>
</dbReference>
<dbReference type="GO" id="GO:0005524">
    <property type="term" value="F:ATP binding"/>
    <property type="evidence" value="ECO:0007669"/>
    <property type="project" value="UniProtKB-UniRule"/>
</dbReference>
<dbReference type="GO" id="GO:0005829">
    <property type="term" value="C:cytosol"/>
    <property type="evidence" value="ECO:0007669"/>
    <property type="project" value="TreeGrafter"/>
</dbReference>
<comment type="catalytic activity">
    <reaction evidence="10">
        <text>ATP + H2O = ADP + phosphate + H(+)</text>
        <dbReference type="Rhea" id="RHEA:13065"/>
        <dbReference type="ChEBI" id="CHEBI:15377"/>
        <dbReference type="ChEBI" id="CHEBI:15378"/>
        <dbReference type="ChEBI" id="CHEBI:30616"/>
        <dbReference type="ChEBI" id="CHEBI:43474"/>
        <dbReference type="ChEBI" id="CHEBI:456216"/>
        <dbReference type="EC" id="5.6.2.4"/>
    </reaction>
</comment>
<evidence type="ECO:0000256" key="7">
    <source>
        <dbReference type="ARBA" id="ARBA00023235"/>
    </source>
</evidence>
<keyword evidence="5 11" id="KW-0067">ATP-binding</keyword>
<evidence type="ECO:0000256" key="12">
    <source>
        <dbReference type="SAM" id="MobiDB-lite"/>
    </source>
</evidence>
<keyword evidence="7" id="KW-0413">Isomerase</keyword>
<feature type="region of interest" description="Disordered" evidence="12">
    <location>
        <begin position="670"/>
        <end position="700"/>
    </location>
</feature>
<dbReference type="EC" id="5.6.2.4" evidence="9"/>
<keyword evidence="16" id="KW-1185">Reference proteome</keyword>
<protein>
    <recommendedName>
        <fullName evidence="9">DNA 3'-5' helicase</fullName>
        <ecNumber evidence="9">5.6.2.4</ecNumber>
    </recommendedName>
</protein>
<evidence type="ECO:0000313" key="16">
    <source>
        <dbReference type="Proteomes" id="UP000182624"/>
    </source>
</evidence>
<dbReference type="InterPro" id="IPR014016">
    <property type="entry name" value="UvrD-like_ATP-bd"/>
</dbReference>
<dbReference type="GO" id="GO:0016887">
    <property type="term" value="F:ATP hydrolysis activity"/>
    <property type="evidence" value="ECO:0007669"/>
    <property type="project" value="RHEA"/>
</dbReference>
<evidence type="ECO:0000256" key="10">
    <source>
        <dbReference type="ARBA" id="ARBA00048988"/>
    </source>
</evidence>
<dbReference type="Gene3D" id="1.10.486.10">
    <property type="entry name" value="PCRA, domain 4"/>
    <property type="match status" value="1"/>
</dbReference>
<keyword evidence="3 11" id="KW-0378">Hydrolase</keyword>
<evidence type="ECO:0000256" key="5">
    <source>
        <dbReference type="ARBA" id="ARBA00022840"/>
    </source>
</evidence>
<dbReference type="CDD" id="cd18807">
    <property type="entry name" value="SF1_C_UvrD"/>
    <property type="match status" value="1"/>
</dbReference>
<dbReference type="GO" id="GO:0033202">
    <property type="term" value="C:DNA helicase complex"/>
    <property type="evidence" value="ECO:0007669"/>
    <property type="project" value="TreeGrafter"/>
</dbReference>
<dbReference type="PANTHER" id="PTHR11070:SF2">
    <property type="entry name" value="ATP-DEPENDENT DNA HELICASE SRS2"/>
    <property type="match status" value="1"/>
</dbReference>
<dbReference type="InterPro" id="IPR000212">
    <property type="entry name" value="DNA_helicase_UvrD/REP"/>
</dbReference>
<evidence type="ECO:0000256" key="3">
    <source>
        <dbReference type="ARBA" id="ARBA00022801"/>
    </source>
</evidence>
<evidence type="ECO:0000313" key="15">
    <source>
        <dbReference type="EMBL" id="SFP84124.1"/>
    </source>
</evidence>
<dbReference type="Gene3D" id="1.10.10.160">
    <property type="match status" value="1"/>
</dbReference>
<dbReference type="InterPro" id="IPR014017">
    <property type="entry name" value="DNA_helicase_UvrD-like_C"/>
</dbReference>
<dbReference type="OrthoDB" id="9810135at2"/>